<gene>
    <name evidence="1" type="ORF">EHV23_05310</name>
</gene>
<protein>
    <submittedName>
        <fullName evidence="1">DUF1697 domain-containing protein</fullName>
    </submittedName>
</protein>
<name>A0A426FSB0_9BURK</name>
<dbReference type="Gene3D" id="3.30.70.1280">
    <property type="entry name" value="SP0830-like domains"/>
    <property type="match status" value="1"/>
</dbReference>
<proteinExistence type="predicted"/>
<dbReference type="OrthoDB" id="9806494at2"/>
<accession>A0A426FSB0</accession>
<evidence type="ECO:0000313" key="1">
    <source>
        <dbReference type="EMBL" id="RRN45586.1"/>
    </source>
</evidence>
<dbReference type="PANTHER" id="PTHR36439:SF1">
    <property type="entry name" value="DUF1697 DOMAIN-CONTAINING PROTEIN"/>
    <property type="match status" value="1"/>
</dbReference>
<sequence>MNQNTFVAFLRGLMPSGRNAVKMADVRAVLSDHGFNDVRTWIQSGNIILNTSLTAEAAAEHIHHLLKTALQVDLPVIIKTQTQLREALEGNPFTGAAFDIRRVFFALCNQPLSDTAGLQQLDLGSECLCIRPHCAYMYIPGSAARSRLGNVFLEKKLGLTLTTRNANTLQKMASF</sequence>
<dbReference type="PIRSF" id="PIRSF008502">
    <property type="entry name" value="UCP008502"/>
    <property type="match status" value="1"/>
</dbReference>
<evidence type="ECO:0000313" key="2">
    <source>
        <dbReference type="Proteomes" id="UP000270261"/>
    </source>
</evidence>
<dbReference type="Pfam" id="PF08002">
    <property type="entry name" value="DUF1697"/>
    <property type="match status" value="1"/>
</dbReference>
<dbReference type="PANTHER" id="PTHR36439">
    <property type="entry name" value="BLL4334 PROTEIN"/>
    <property type="match status" value="1"/>
</dbReference>
<dbReference type="Proteomes" id="UP000270261">
    <property type="component" value="Unassembled WGS sequence"/>
</dbReference>
<dbReference type="SUPFAM" id="SSF160379">
    <property type="entry name" value="SP0830-like"/>
    <property type="match status" value="1"/>
</dbReference>
<organism evidence="1 2">
    <name type="scientific">Lautropia dentalis</name>
    <dbReference type="NCBI Taxonomy" id="2490857"/>
    <lineage>
        <taxon>Bacteria</taxon>
        <taxon>Pseudomonadati</taxon>
        <taxon>Pseudomonadota</taxon>
        <taxon>Betaproteobacteria</taxon>
        <taxon>Burkholderiales</taxon>
        <taxon>Burkholderiaceae</taxon>
        <taxon>Lautropia</taxon>
    </lineage>
</organism>
<dbReference type="InterPro" id="IPR012545">
    <property type="entry name" value="DUF1697"/>
</dbReference>
<dbReference type="AlphaFoldDB" id="A0A426FSB0"/>
<dbReference type="EMBL" id="RRUE01000001">
    <property type="protein sequence ID" value="RRN45586.1"/>
    <property type="molecule type" value="Genomic_DNA"/>
</dbReference>
<keyword evidence="2" id="KW-1185">Reference proteome</keyword>
<reference evidence="1 2" key="1">
    <citation type="submission" date="2018-11" db="EMBL/GenBank/DDBJ databases">
        <title>Genome sequencing of Lautropia sp. KCOM 2505 (= ChDC F240).</title>
        <authorList>
            <person name="Kook J.-K."/>
            <person name="Park S.-N."/>
            <person name="Lim Y.K."/>
        </authorList>
    </citation>
    <scope>NUCLEOTIDE SEQUENCE [LARGE SCALE GENOMIC DNA]</scope>
    <source>
        <strain evidence="1 2">KCOM 2505</strain>
    </source>
</reference>
<comment type="caution">
    <text evidence="1">The sequence shown here is derived from an EMBL/GenBank/DDBJ whole genome shotgun (WGS) entry which is preliminary data.</text>
</comment>